<accession>A0A1C1CCU4</accession>
<feature type="compositionally biased region" description="Polar residues" evidence="1">
    <location>
        <begin position="450"/>
        <end position="465"/>
    </location>
</feature>
<feature type="region of interest" description="Disordered" evidence="1">
    <location>
        <begin position="272"/>
        <end position="293"/>
    </location>
</feature>
<feature type="region of interest" description="Disordered" evidence="1">
    <location>
        <begin position="336"/>
        <end position="433"/>
    </location>
</feature>
<evidence type="ECO:0000313" key="3">
    <source>
        <dbReference type="Proteomes" id="UP000094526"/>
    </source>
</evidence>
<keyword evidence="3" id="KW-1185">Reference proteome</keyword>
<dbReference type="Proteomes" id="UP000094526">
    <property type="component" value="Unassembled WGS sequence"/>
</dbReference>
<reference evidence="3" key="1">
    <citation type="submission" date="2015-07" db="EMBL/GenBank/DDBJ databases">
        <authorList>
            <person name="Teixeira M.M."/>
            <person name="Souza R.C."/>
            <person name="Almeida L.G."/>
            <person name="Vicente V.A."/>
            <person name="de Hoog S."/>
            <person name="Bocca A.L."/>
            <person name="de Almeida S.R."/>
            <person name="Vasconcelos A.T."/>
            <person name="Felipe M.S."/>
        </authorList>
    </citation>
    <scope>NUCLEOTIDE SEQUENCE [LARGE SCALE GENOMIC DNA]</scope>
    <source>
        <strain evidence="3">KSF</strain>
    </source>
</reference>
<dbReference type="GO" id="GO:0007131">
    <property type="term" value="P:reciprocal meiotic recombination"/>
    <property type="evidence" value="ECO:0007669"/>
    <property type="project" value="InterPro"/>
</dbReference>
<gene>
    <name evidence="2" type="ORF">CLCR_01099</name>
</gene>
<dbReference type="AlphaFoldDB" id="A0A1C1CCU4"/>
<feature type="region of interest" description="Disordered" evidence="1">
    <location>
        <begin position="549"/>
        <end position="574"/>
    </location>
</feature>
<dbReference type="EMBL" id="LGRB01000016">
    <property type="protein sequence ID" value="OCT46344.1"/>
    <property type="molecule type" value="Genomic_DNA"/>
</dbReference>
<proteinExistence type="predicted"/>
<feature type="compositionally biased region" description="Polar residues" evidence="1">
    <location>
        <begin position="353"/>
        <end position="362"/>
    </location>
</feature>
<dbReference type="eggNOG" id="ENOG502SBD0">
    <property type="taxonomic scope" value="Eukaryota"/>
</dbReference>
<dbReference type="InterPro" id="IPR004354">
    <property type="entry name" value="Meiotic_Rec114"/>
</dbReference>
<dbReference type="VEuPathDB" id="FungiDB:G647_09183"/>
<feature type="compositionally biased region" description="Basic and acidic residues" evidence="1">
    <location>
        <begin position="284"/>
        <end position="293"/>
    </location>
</feature>
<protein>
    <submittedName>
        <fullName evidence="2">Uncharacterized protein</fullName>
    </submittedName>
</protein>
<dbReference type="VEuPathDB" id="FungiDB:CLCR_01099"/>
<feature type="region of interest" description="Disordered" evidence="1">
    <location>
        <begin position="450"/>
        <end position="482"/>
    </location>
</feature>
<dbReference type="STRING" id="86049.A0A1C1CCU4"/>
<dbReference type="OrthoDB" id="5360255at2759"/>
<organism evidence="2 3">
    <name type="scientific">Cladophialophora carrionii</name>
    <dbReference type="NCBI Taxonomy" id="86049"/>
    <lineage>
        <taxon>Eukaryota</taxon>
        <taxon>Fungi</taxon>
        <taxon>Dikarya</taxon>
        <taxon>Ascomycota</taxon>
        <taxon>Pezizomycotina</taxon>
        <taxon>Eurotiomycetes</taxon>
        <taxon>Chaetothyriomycetidae</taxon>
        <taxon>Chaetothyriales</taxon>
        <taxon>Herpotrichiellaceae</taxon>
        <taxon>Cladophialophora</taxon>
    </lineage>
</organism>
<comment type="caution">
    <text evidence="2">The sequence shown here is derived from an EMBL/GenBank/DDBJ whole genome shotgun (WGS) entry which is preliminary data.</text>
</comment>
<name>A0A1C1CCU4_9EURO</name>
<sequence>MPSQGSQPLSQSSPLCLPLVKFSYATVSNDNIVPIPWIHLSSKNALFAVFETSPVQLEDGRTEDRQKFKVLKDPEVMEQLDLNALSAGAHRVLAQAPAVSSANIPIVAVIVKVPMIAIKYPLDNGQIRRFQIRFSKNEDYYEAMKMLARANIPTVEAGTFPSVKHQPAPKPPSVSLIAPEESASQVDGDNGGPRTYGINDGASSISGSRLASAGPSAMAPPQMFSAFTNRGEHRVMGQPPAISTMQTGLAPEPQPGYRIPHISLSTATTLVPGKQDSRSYPVEPRIRNPEGDLHQRESIPVAERQHGDFVAARLSHIPIPSREVIHALAPSRQETPIRPIGQGVSDHPHSLHATRSTTSRSQHCQEDVQLHEAGLAKPGSPTKTTGKAKRKRGAASNTKKAPAAKKPRAAAVPTRKGKTAPKKSPVPTVEELLQRPGYSLLPYESTAQARTLPRAQQSGRQQDGFSQMERPSAEIPESEHGAHNRVGVSSELGQVVSGCITRSASRALAAPRPNVLTKQGPTDVAAFEGAPPPCTPADQIMWYAATPASPTAQAHSTPLEARESRRGPTPSQDLPPVAVPAALSDLSLPVARQCMVHDENFDLLNADSRLEAWNNLAPATRLTALRSYFCGLILKEEFVDLVKSISSLWEGAILEGRVTRDLMTTARENAMDDGAGQL</sequence>
<evidence type="ECO:0000313" key="2">
    <source>
        <dbReference type="EMBL" id="OCT46344.1"/>
    </source>
</evidence>
<dbReference type="Pfam" id="PF03525">
    <property type="entry name" value="Meiotic_rec114"/>
    <property type="match status" value="1"/>
</dbReference>
<evidence type="ECO:0000256" key="1">
    <source>
        <dbReference type="SAM" id="MobiDB-lite"/>
    </source>
</evidence>